<dbReference type="Proteomes" id="UP000521227">
    <property type="component" value="Unassembled WGS sequence"/>
</dbReference>
<dbReference type="GO" id="GO:0006310">
    <property type="term" value="P:DNA recombination"/>
    <property type="evidence" value="ECO:0007669"/>
    <property type="project" value="UniProtKB-KW"/>
</dbReference>
<dbReference type="EMBL" id="JACHIJ010000001">
    <property type="protein sequence ID" value="MBB5050423.1"/>
    <property type="molecule type" value="Genomic_DNA"/>
</dbReference>
<evidence type="ECO:0000313" key="2">
    <source>
        <dbReference type="EMBL" id="MBB5050423.1"/>
    </source>
</evidence>
<dbReference type="Gene3D" id="1.10.443.10">
    <property type="entry name" value="Intergrase catalytic core"/>
    <property type="match status" value="1"/>
</dbReference>
<dbReference type="AlphaFoldDB" id="A0A840MR11"/>
<dbReference type="SUPFAM" id="SSF56349">
    <property type="entry name" value="DNA breaking-rejoining enzymes"/>
    <property type="match status" value="1"/>
</dbReference>
<evidence type="ECO:0000256" key="1">
    <source>
        <dbReference type="ARBA" id="ARBA00023172"/>
    </source>
</evidence>
<evidence type="ECO:0000313" key="3">
    <source>
        <dbReference type="Proteomes" id="UP000521227"/>
    </source>
</evidence>
<dbReference type="GO" id="GO:0003677">
    <property type="term" value="F:DNA binding"/>
    <property type="evidence" value="ECO:0007669"/>
    <property type="project" value="InterPro"/>
</dbReference>
<name>A0A840MR11_9BRAD</name>
<dbReference type="GO" id="GO:0015074">
    <property type="term" value="P:DNA integration"/>
    <property type="evidence" value="ECO:0007669"/>
    <property type="project" value="InterPro"/>
</dbReference>
<proteinExistence type="predicted"/>
<dbReference type="InterPro" id="IPR013762">
    <property type="entry name" value="Integrase-like_cat_sf"/>
</dbReference>
<organism evidence="2 3">
    <name type="scientific">Afipia massiliensis</name>
    <dbReference type="NCBI Taxonomy" id="211460"/>
    <lineage>
        <taxon>Bacteria</taxon>
        <taxon>Pseudomonadati</taxon>
        <taxon>Pseudomonadota</taxon>
        <taxon>Alphaproteobacteria</taxon>
        <taxon>Hyphomicrobiales</taxon>
        <taxon>Nitrobacteraceae</taxon>
        <taxon>Afipia</taxon>
    </lineage>
</organism>
<sequence>MREKRTARKTWNRHLSTLSEFWKWGKLNALTFPTAPNPFEQLFLIVDDEPVSEGGSQERKPWREEEMRALFASPLFAGCRSPGRRYEPGNLVIRDSLYWVILIVAYTGMRREEICQLRVEHLCHHEEKDIWYFNLKAPGLQLKIIKRRGKKMGGGIPDLNAGSRCRMR</sequence>
<comment type="caution">
    <text evidence="2">The sequence shown here is derived from an EMBL/GenBank/DDBJ whole genome shotgun (WGS) entry which is preliminary data.</text>
</comment>
<reference evidence="2 3" key="1">
    <citation type="submission" date="2020-08" db="EMBL/GenBank/DDBJ databases">
        <title>Genomic Encyclopedia of Type Strains, Phase IV (KMG-IV): sequencing the most valuable type-strain genomes for metagenomic binning, comparative biology and taxonomic classification.</title>
        <authorList>
            <person name="Goeker M."/>
        </authorList>
    </citation>
    <scope>NUCLEOTIDE SEQUENCE [LARGE SCALE GENOMIC DNA]</scope>
    <source>
        <strain evidence="2 3">DSM 17498</strain>
    </source>
</reference>
<keyword evidence="1" id="KW-0233">DNA recombination</keyword>
<protein>
    <submittedName>
        <fullName evidence="2">Integrase</fullName>
    </submittedName>
</protein>
<accession>A0A840MR11</accession>
<dbReference type="InterPro" id="IPR011010">
    <property type="entry name" value="DNA_brk_join_enz"/>
</dbReference>
<gene>
    <name evidence="2" type="ORF">HNQ36_000371</name>
</gene>